<gene>
    <name evidence="2" type="ORF">OCV77_12390</name>
</gene>
<name>A0ABT2T4T5_9FIRM</name>
<dbReference type="Proteomes" id="UP001652432">
    <property type="component" value="Unassembled WGS sequence"/>
</dbReference>
<proteinExistence type="predicted"/>
<dbReference type="PANTHER" id="PTHR35882:SF2">
    <property type="entry name" value="PELA"/>
    <property type="match status" value="1"/>
</dbReference>
<dbReference type="SUPFAM" id="SSF51445">
    <property type="entry name" value="(Trans)glycosidases"/>
    <property type="match status" value="1"/>
</dbReference>
<accession>A0ABT2T4T5</accession>
<protein>
    <submittedName>
        <fullName evidence="2">Endo alpha-1,4 polygalactosaminidase</fullName>
    </submittedName>
</protein>
<reference evidence="2 3" key="1">
    <citation type="journal article" date="2021" name="ISME Commun">
        <title>Automated analysis of genomic sequences facilitates high-throughput and comprehensive description of bacteria.</title>
        <authorList>
            <person name="Hitch T.C.A."/>
        </authorList>
    </citation>
    <scope>NUCLEOTIDE SEQUENCE [LARGE SCALE GENOMIC DNA]</scope>
    <source>
        <strain evidence="2 3">Sanger_18</strain>
    </source>
</reference>
<dbReference type="Pfam" id="PF03537">
    <property type="entry name" value="Glyco_hydro_114"/>
    <property type="match status" value="1"/>
</dbReference>
<sequence>MLNISQKKSTALTVLLVLTFIIEGLFIKGCKAETLGKRDYGVFLNVDDSSLERLEMYETIVIDAQYFTKKDIEQLHENGTTVYTYLNIGSIENFREYYTAYEELAIGSYEHWDEEKWVDAASPDWQRFIMQLARELYEKDVDGFFIDNCDVYYYAPRKDIFDGLTVILQYIMTLGKEVIINGGDIYVTEYKERYGTIDPIMTGVNQETVWSHIDFAKGTFNEQNREEREYFCGYLESCKADGMEVYLLEYTANRKLIRKIEKYCRKQGFHFYISDSLELE</sequence>
<comment type="caution">
    <text evidence="2">The sequence shown here is derived from an EMBL/GenBank/DDBJ whole genome shotgun (WGS) entry which is preliminary data.</text>
</comment>
<dbReference type="Gene3D" id="3.20.20.70">
    <property type="entry name" value="Aldolase class I"/>
    <property type="match status" value="1"/>
</dbReference>
<dbReference type="InterPro" id="IPR004352">
    <property type="entry name" value="GH114_TIM-barrel"/>
</dbReference>
<dbReference type="PANTHER" id="PTHR35882">
    <property type="entry name" value="PELA"/>
    <property type="match status" value="1"/>
</dbReference>
<dbReference type="InterPro" id="IPR013785">
    <property type="entry name" value="Aldolase_TIM"/>
</dbReference>
<evidence type="ECO:0000313" key="2">
    <source>
        <dbReference type="EMBL" id="MCU6745277.1"/>
    </source>
</evidence>
<organism evidence="2 3">
    <name type="scientific">Suilimivivens aceti</name>
    <dbReference type="NCBI Taxonomy" id="2981774"/>
    <lineage>
        <taxon>Bacteria</taxon>
        <taxon>Bacillati</taxon>
        <taxon>Bacillota</taxon>
        <taxon>Clostridia</taxon>
        <taxon>Lachnospirales</taxon>
        <taxon>Lachnospiraceae</taxon>
        <taxon>Suilimivivens</taxon>
    </lineage>
</organism>
<feature type="domain" description="Glycoside-hydrolase family GH114 TIM-barrel" evidence="1">
    <location>
        <begin position="51"/>
        <end position="279"/>
    </location>
</feature>
<evidence type="ECO:0000313" key="3">
    <source>
        <dbReference type="Proteomes" id="UP001652432"/>
    </source>
</evidence>
<dbReference type="RefSeq" id="WP_262575314.1">
    <property type="nucleotide sequence ID" value="NZ_JAOQKJ010000010.1"/>
</dbReference>
<evidence type="ECO:0000259" key="1">
    <source>
        <dbReference type="Pfam" id="PF03537"/>
    </source>
</evidence>
<dbReference type="EMBL" id="JAOQKJ010000010">
    <property type="protein sequence ID" value="MCU6745277.1"/>
    <property type="molecule type" value="Genomic_DNA"/>
</dbReference>
<keyword evidence="3" id="KW-1185">Reference proteome</keyword>
<dbReference type="InterPro" id="IPR017853">
    <property type="entry name" value="GH"/>
</dbReference>